<protein>
    <submittedName>
        <fullName evidence="2">HET-domain-containing protein</fullName>
    </submittedName>
</protein>
<dbReference type="InterPro" id="IPR010730">
    <property type="entry name" value="HET"/>
</dbReference>
<gene>
    <name evidence="2" type="ORF">EJ04DRAFT_397740</name>
</gene>
<dbReference type="PANTHER" id="PTHR33112">
    <property type="entry name" value="DOMAIN PROTEIN, PUTATIVE-RELATED"/>
    <property type="match status" value="1"/>
</dbReference>
<comment type="caution">
    <text evidence="2">The sequence shown here is derived from an EMBL/GenBank/DDBJ whole genome shotgun (WGS) entry which is preliminary data.</text>
</comment>
<dbReference type="Pfam" id="PF06985">
    <property type="entry name" value="HET"/>
    <property type="match status" value="1"/>
</dbReference>
<dbReference type="OrthoDB" id="3486565at2759"/>
<reference evidence="2" key="1">
    <citation type="journal article" date="2020" name="Stud. Mycol.">
        <title>101 Dothideomycetes genomes: a test case for predicting lifestyles and emergence of pathogens.</title>
        <authorList>
            <person name="Haridas S."/>
            <person name="Albert R."/>
            <person name="Binder M."/>
            <person name="Bloem J."/>
            <person name="Labutti K."/>
            <person name="Salamov A."/>
            <person name="Andreopoulos B."/>
            <person name="Baker S."/>
            <person name="Barry K."/>
            <person name="Bills G."/>
            <person name="Bluhm B."/>
            <person name="Cannon C."/>
            <person name="Castanera R."/>
            <person name="Culley D."/>
            <person name="Daum C."/>
            <person name="Ezra D."/>
            <person name="Gonzalez J."/>
            <person name="Henrissat B."/>
            <person name="Kuo A."/>
            <person name="Liang C."/>
            <person name="Lipzen A."/>
            <person name="Lutzoni F."/>
            <person name="Magnuson J."/>
            <person name="Mondo S."/>
            <person name="Nolan M."/>
            <person name="Ohm R."/>
            <person name="Pangilinan J."/>
            <person name="Park H.-J."/>
            <person name="Ramirez L."/>
            <person name="Alfaro M."/>
            <person name="Sun H."/>
            <person name="Tritt A."/>
            <person name="Yoshinaga Y."/>
            <person name="Zwiers L.-H."/>
            <person name="Turgeon B."/>
            <person name="Goodwin S."/>
            <person name="Spatafora J."/>
            <person name="Crous P."/>
            <person name="Grigoriev I."/>
        </authorList>
    </citation>
    <scope>NUCLEOTIDE SEQUENCE</scope>
    <source>
        <strain evidence="2">CBS 125425</strain>
    </source>
</reference>
<feature type="domain" description="Heterokaryon incompatibility" evidence="1">
    <location>
        <begin position="52"/>
        <end position="203"/>
    </location>
</feature>
<name>A0A9P4V1B0_9PLEO</name>
<dbReference type="EMBL" id="ML996183">
    <property type="protein sequence ID" value="KAF2732120.1"/>
    <property type="molecule type" value="Genomic_DNA"/>
</dbReference>
<keyword evidence="3" id="KW-1185">Reference proteome</keyword>
<proteinExistence type="predicted"/>
<sequence>DWLRDCCNNHGTCLYQGDFVTPTRLIDVNPVQRDGREGVRLVESCSHNPEPYIAVSHCWGKAPIACCTTRNNIAEQYDIIDWQVLTKNFQDAITITRALNVRYIWIDSLCIIQGDKADWDAESSKMDTVYQQAYLTIAISSSADSTGGCFSSTYPDLCFQIDDGTHEKLTLGARCCDTLGLLQFSPEIRSRFPLFTRAWVFQERLLSRRILYCNYGEFAFQCLTTQTCECEKSNIAPHSTSRDIRNGRGQIWREIVADYLPNDLTRQADILPALSGCARIIGEWYGDEYIAGMWKSSLHVDLLWDNNKPYTEILKRKKEWTAPTWSWASL</sequence>
<feature type="non-terminal residue" evidence="2">
    <location>
        <position position="330"/>
    </location>
</feature>
<accession>A0A9P4V1B0</accession>
<evidence type="ECO:0000313" key="3">
    <source>
        <dbReference type="Proteomes" id="UP000799444"/>
    </source>
</evidence>
<dbReference type="PANTHER" id="PTHR33112:SF9">
    <property type="entry name" value="HETEROKARYON INCOMPATIBILITY DOMAIN-CONTAINING PROTEIN"/>
    <property type="match status" value="1"/>
</dbReference>
<dbReference type="Proteomes" id="UP000799444">
    <property type="component" value="Unassembled WGS sequence"/>
</dbReference>
<organism evidence="2 3">
    <name type="scientific">Polyplosphaeria fusca</name>
    <dbReference type="NCBI Taxonomy" id="682080"/>
    <lineage>
        <taxon>Eukaryota</taxon>
        <taxon>Fungi</taxon>
        <taxon>Dikarya</taxon>
        <taxon>Ascomycota</taxon>
        <taxon>Pezizomycotina</taxon>
        <taxon>Dothideomycetes</taxon>
        <taxon>Pleosporomycetidae</taxon>
        <taxon>Pleosporales</taxon>
        <taxon>Tetraplosphaeriaceae</taxon>
        <taxon>Polyplosphaeria</taxon>
    </lineage>
</organism>
<feature type="non-terminal residue" evidence="2">
    <location>
        <position position="1"/>
    </location>
</feature>
<evidence type="ECO:0000313" key="2">
    <source>
        <dbReference type="EMBL" id="KAF2732120.1"/>
    </source>
</evidence>
<dbReference type="AlphaFoldDB" id="A0A9P4V1B0"/>
<evidence type="ECO:0000259" key="1">
    <source>
        <dbReference type="Pfam" id="PF06985"/>
    </source>
</evidence>